<evidence type="ECO:0000256" key="2">
    <source>
        <dbReference type="ARBA" id="ARBA00022679"/>
    </source>
</evidence>
<organism evidence="4 5">
    <name type="scientific">Haoranjiania flava</name>
    <dbReference type="NCBI Taxonomy" id="1856322"/>
    <lineage>
        <taxon>Bacteria</taxon>
        <taxon>Pseudomonadati</taxon>
        <taxon>Bacteroidota</taxon>
        <taxon>Chitinophagia</taxon>
        <taxon>Chitinophagales</taxon>
        <taxon>Chitinophagaceae</taxon>
        <taxon>Haoranjiania</taxon>
    </lineage>
</organism>
<dbReference type="SUPFAM" id="SSF51161">
    <property type="entry name" value="Trimeric LpxA-like enzymes"/>
    <property type="match status" value="1"/>
</dbReference>
<keyword evidence="3" id="KW-0012">Acyltransferase</keyword>
<evidence type="ECO:0000256" key="1">
    <source>
        <dbReference type="ARBA" id="ARBA00022605"/>
    </source>
</evidence>
<proteinExistence type="predicted"/>
<accession>A0AAE3LRH1</accession>
<gene>
    <name evidence="4" type="ORF">OD355_13045</name>
</gene>
<evidence type="ECO:0000313" key="4">
    <source>
        <dbReference type="EMBL" id="MCU7695445.1"/>
    </source>
</evidence>
<evidence type="ECO:0000313" key="5">
    <source>
        <dbReference type="Proteomes" id="UP001209317"/>
    </source>
</evidence>
<dbReference type="InterPro" id="IPR045304">
    <property type="entry name" value="LbH_SAT"/>
</dbReference>
<dbReference type="GO" id="GO:0016746">
    <property type="term" value="F:acyltransferase activity"/>
    <property type="evidence" value="ECO:0007669"/>
    <property type="project" value="UniProtKB-KW"/>
</dbReference>
<evidence type="ECO:0000256" key="3">
    <source>
        <dbReference type="ARBA" id="ARBA00023315"/>
    </source>
</evidence>
<dbReference type="Gene3D" id="1.10.3130.10">
    <property type="entry name" value="serine acetyltransferase, domain 1"/>
    <property type="match status" value="1"/>
</dbReference>
<reference evidence="4" key="1">
    <citation type="submission" date="2022-10" db="EMBL/GenBank/DDBJ databases">
        <authorList>
            <person name="Kim H.S."/>
            <person name="Kim J.-S."/>
            <person name="Suh M.K."/>
            <person name="Eom M.K."/>
            <person name="Lee J.-S."/>
        </authorList>
    </citation>
    <scope>NUCLEOTIDE SEQUENCE</scope>
    <source>
        <strain evidence="4">LIP-5</strain>
    </source>
</reference>
<dbReference type="InterPro" id="IPR042122">
    <property type="entry name" value="Ser_AcTrfase_N_sf"/>
</dbReference>
<dbReference type="GO" id="GO:0008652">
    <property type="term" value="P:amino acid biosynthetic process"/>
    <property type="evidence" value="ECO:0007669"/>
    <property type="project" value="UniProtKB-KW"/>
</dbReference>
<dbReference type="InterPro" id="IPR011004">
    <property type="entry name" value="Trimer_LpxA-like_sf"/>
</dbReference>
<dbReference type="Proteomes" id="UP001209317">
    <property type="component" value="Unassembled WGS sequence"/>
</dbReference>
<name>A0AAE3LRH1_9BACT</name>
<dbReference type="AlphaFoldDB" id="A0AAE3LRH1"/>
<dbReference type="CDD" id="cd03354">
    <property type="entry name" value="LbH_SAT"/>
    <property type="match status" value="1"/>
</dbReference>
<keyword evidence="1" id="KW-0028">Amino-acid biosynthesis</keyword>
<keyword evidence="2" id="KW-0808">Transferase</keyword>
<protein>
    <submittedName>
        <fullName evidence="4">Serine acetyltransferase</fullName>
    </submittedName>
</protein>
<comment type="caution">
    <text evidence="4">The sequence shown here is derived from an EMBL/GenBank/DDBJ whole genome shotgun (WGS) entry which is preliminary data.</text>
</comment>
<dbReference type="EMBL" id="JAOTPL010000029">
    <property type="protein sequence ID" value="MCU7695445.1"/>
    <property type="molecule type" value="Genomic_DNA"/>
</dbReference>
<keyword evidence="5" id="KW-1185">Reference proteome</keyword>
<dbReference type="RefSeq" id="WP_263038932.1">
    <property type="nucleotide sequence ID" value="NZ_JAOTPL010000029.1"/>
</dbReference>
<dbReference type="Gene3D" id="2.160.10.10">
    <property type="entry name" value="Hexapeptide repeat proteins"/>
    <property type="match status" value="1"/>
</dbReference>
<sequence>MKNTALIDLLYSNHKDEYEFLPSRDVLIKWFEDLFAIFFPTYLLRKDEVERLLTKNQNLFVFILEKVTKDGAKAKAHTEDFYQALTEIYLALNEDAREIYNHDPAANCLTEVINTYPGFYAISVYRVANKIARMGVPLIPRILSEYAHQKTGIDIHPEAKIGVPFFIDHGTGIVIGETCEIGKHVKVYQGVTLGALQVTKSLADKKRHPTIEDNVIIYANATILGGDTVVGNNSVIGGNVFLTESVNPYSIVFHTNNITVKDRKSNDNNVINFII</sequence>
<dbReference type="PANTHER" id="PTHR42811">
    <property type="entry name" value="SERINE ACETYLTRANSFERASE"/>
    <property type="match status" value="1"/>
</dbReference>